<dbReference type="UniPathway" id="UPA00557">
    <property type="reaction ID" value="UER00614"/>
</dbReference>
<dbReference type="PIRSF" id="PIRSF028840">
    <property type="entry name" value="Mmp37"/>
    <property type="match status" value="1"/>
</dbReference>
<evidence type="ECO:0000256" key="11">
    <source>
        <dbReference type="ARBA" id="ARBA00022792"/>
    </source>
</evidence>
<evidence type="ECO:0000313" key="20">
    <source>
        <dbReference type="EMBL" id="KIY66200.1"/>
    </source>
</evidence>
<sequence length="385" mass="43166">MASESLASSPTPSAGPPPSPNSTTSQRARRRSTLYPGPRPADPPREGRFPHLPPTFGRNQMLDVSQSTRALLENIVDTFDAPIRYAVAYGSGVFEQDGYTQEKEKPMLDFLFAVTHADHFHSINMHQFPGHYPLHTRLLGSDYVARASAVGPGVWFNAYVPVNGVTVKYGVTTVDALCTDLLHWDSLYLAGRMHKPVRIIRDDARVRLNQQVNLVSAARAALLTLPERFTEAELYTRIAGFSYSGDPRMVMPMENRSKVGNIVRKQHPQFRDLYGRLVTGLPGVRWAHGKDEMEQEVTTMAREKHLRKLPRTLVDRLKRKYGPLEEDEQWARVAADEQLGATIQKEIASIVRWPATVQTAKSVLSNGPVKSIKYGAAKLAKWWKS</sequence>
<dbReference type="AlphaFoldDB" id="A0A0D7B7L5"/>
<keyword evidence="16" id="KW-0594">Phospholipid biosynthesis</keyword>
<evidence type="ECO:0000256" key="6">
    <source>
        <dbReference type="ARBA" id="ARBA00012487"/>
    </source>
</evidence>
<dbReference type="OrthoDB" id="341477at2759"/>
<evidence type="ECO:0000256" key="3">
    <source>
        <dbReference type="ARBA" id="ARBA00005119"/>
    </source>
</evidence>
<comment type="pathway">
    <text evidence="4">Lipid metabolism.</text>
</comment>
<keyword evidence="15" id="KW-0472">Membrane</keyword>
<evidence type="ECO:0000256" key="10">
    <source>
        <dbReference type="ARBA" id="ARBA00022695"/>
    </source>
</evidence>
<reference evidence="20 21" key="1">
    <citation type="journal article" date="2015" name="Fungal Genet. Biol.">
        <title>Evolution of novel wood decay mechanisms in Agaricales revealed by the genome sequences of Fistulina hepatica and Cylindrobasidium torrendii.</title>
        <authorList>
            <person name="Floudas D."/>
            <person name="Held B.W."/>
            <person name="Riley R."/>
            <person name="Nagy L.G."/>
            <person name="Koehler G."/>
            <person name="Ransdell A.S."/>
            <person name="Younus H."/>
            <person name="Chow J."/>
            <person name="Chiniquy J."/>
            <person name="Lipzen A."/>
            <person name="Tritt A."/>
            <person name="Sun H."/>
            <person name="Haridas S."/>
            <person name="LaButti K."/>
            <person name="Ohm R.A."/>
            <person name="Kues U."/>
            <person name="Blanchette R.A."/>
            <person name="Grigoriev I.V."/>
            <person name="Minto R.E."/>
            <person name="Hibbett D.S."/>
        </authorList>
    </citation>
    <scope>NUCLEOTIDE SEQUENCE [LARGE SCALE GENOMIC DNA]</scope>
    <source>
        <strain evidence="20 21">FP15055 ss-10</strain>
    </source>
</reference>
<dbReference type="InterPro" id="IPR015222">
    <property type="entry name" value="Tam41"/>
</dbReference>
<keyword evidence="12" id="KW-0460">Magnesium</keyword>
<comment type="similarity">
    <text evidence="5">Belongs to the TAM41 family.</text>
</comment>
<evidence type="ECO:0000256" key="14">
    <source>
        <dbReference type="ARBA" id="ARBA00023128"/>
    </source>
</evidence>
<dbReference type="GO" id="GO:0004605">
    <property type="term" value="F:phosphatidate cytidylyltransferase activity"/>
    <property type="evidence" value="ECO:0007669"/>
    <property type="project" value="UniProtKB-EC"/>
</dbReference>
<dbReference type="PANTHER" id="PTHR13619:SF0">
    <property type="entry name" value="PHOSPHATIDATE CYTIDYLYLTRANSFERASE, MITOCHONDRIAL"/>
    <property type="match status" value="1"/>
</dbReference>
<comment type="pathway">
    <text evidence="3">Phospholipid metabolism; CDP-diacylglycerol biosynthesis; CDP-diacylglycerol from sn-glycerol 3-phosphate: step 3/3.</text>
</comment>
<feature type="region of interest" description="Disordered" evidence="19">
    <location>
        <begin position="1"/>
        <end position="58"/>
    </location>
</feature>
<evidence type="ECO:0000256" key="2">
    <source>
        <dbReference type="ARBA" id="ARBA00004443"/>
    </source>
</evidence>
<keyword evidence="13" id="KW-0443">Lipid metabolism</keyword>
<protein>
    <recommendedName>
        <fullName evidence="7">Phosphatidate cytidylyltransferase, mitochondrial</fullName>
        <ecNumber evidence="6">2.7.7.41</ecNumber>
    </recommendedName>
    <alternativeName>
        <fullName evidence="18">CDP-diacylglycerol synthase</fullName>
    </alternativeName>
</protein>
<keyword evidence="17" id="KW-1208">Phospholipid metabolism</keyword>
<dbReference type="GO" id="GO:0032049">
    <property type="term" value="P:cardiolipin biosynthetic process"/>
    <property type="evidence" value="ECO:0007669"/>
    <property type="project" value="InterPro"/>
</dbReference>
<dbReference type="EC" id="2.7.7.41" evidence="6"/>
<evidence type="ECO:0000256" key="15">
    <source>
        <dbReference type="ARBA" id="ARBA00023136"/>
    </source>
</evidence>
<evidence type="ECO:0000256" key="18">
    <source>
        <dbReference type="ARBA" id="ARBA00029893"/>
    </source>
</evidence>
<evidence type="ECO:0000256" key="4">
    <source>
        <dbReference type="ARBA" id="ARBA00005189"/>
    </source>
</evidence>
<dbReference type="Pfam" id="PF09139">
    <property type="entry name" value="Tam41_Mmp37"/>
    <property type="match status" value="1"/>
</dbReference>
<evidence type="ECO:0000256" key="1">
    <source>
        <dbReference type="ARBA" id="ARBA00001946"/>
    </source>
</evidence>
<keyword evidence="9" id="KW-0808">Transferase</keyword>
<dbReference type="GO" id="GO:0005743">
    <property type="term" value="C:mitochondrial inner membrane"/>
    <property type="evidence" value="ECO:0007669"/>
    <property type="project" value="UniProtKB-SubCell"/>
</dbReference>
<evidence type="ECO:0000256" key="5">
    <source>
        <dbReference type="ARBA" id="ARBA00005458"/>
    </source>
</evidence>
<proteinExistence type="inferred from homology"/>
<gene>
    <name evidence="20" type="ORF">CYLTODRAFT_431881</name>
</gene>
<keyword evidence="21" id="KW-1185">Reference proteome</keyword>
<evidence type="ECO:0000256" key="19">
    <source>
        <dbReference type="SAM" id="MobiDB-lite"/>
    </source>
</evidence>
<evidence type="ECO:0000256" key="12">
    <source>
        <dbReference type="ARBA" id="ARBA00022842"/>
    </source>
</evidence>
<keyword evidence="14" id="KW-0496">Mitochondrion</keyword>
<dbReference type="GO" id="GO:0016024">
    <property type="term" value="P:CDP-diacylglycerol biosynthetic process"/>
    <property type="evidence" value="ECO:0007669"/>
    <property type="project" value="UniProtKB-UniPathway"/>
</dbReference>
<evidence type="ECO:0000256" key="9">
    <source>
        <dbReference type="ARBA" id="ARBA00022679"/>
    </source>
</evidence>
<evidence type="ECO:0000256" key="8">
    <source>
        <dbReference type="ARBA" id="ARBA00022516"/>
    </source>
</evidence>
<accession>A0A0D7B7L5</accession>
<keyword evidence="8" id="KW-0444">Lipid biosynthesis</keyword>
<dbReference type="EMBL" id="KN880562">
    <property type="protein sequence ID" value="KIY66200.1"/>
    <property type="molecule type" value="Genomic_DNA"/>
</dbReference>
<dbReference type="Proteomes" id="UP000054007">
    <property type="component" value="Unassembled WGS sequence"/>
</dbReference>
<evidence type="ECO:0000256" key="17">
    <source>
        <dbReference type="ARBA" id="ARBA00023264"/>
    </source>
</evidence>
<keyword evidence="10" id="KW-0548">Nucleotidyltransferase</keyword>
<evidence type="ECO:0000256" key="13">
    <source>
        <dbReference type="ARBA" id="ARBA00023098"/>
    </source>
</evidence>
<dbReference type="STRING" id="1314674.A0A0D7B7L5"/>
<evidence type="ECO:0000256" key="7">
    <source>
        <dbReference type="ARBA" id="ARBA00018337"/>
    </source>
</evidence>
<comment type="subcellular location">
    <subcellularLocation>
        <location evidence="2">Mitochondrion inner membrane</location>
        <topology evidence="2">Peripheral membrane protein</topology>
        <orientation evidence="2">Matrix side</orientation>
    </subcellularLocation>
</comment>
<name>A0A0D7B7L5_9AGAR</name>
<keyword evidence="11" id="KW-0999">Mitochondrion inner membrane</keyword>
<evidence type="ECO:0000256" key="16">
    <source>
        <dbReference type="ARBA" id="ARBA00023209"/>
    </source>
</evidence>
<evidence type="ECO:0000313" key="21">
    <source>
        <dbReference type="Proteomes" id="UP000054007"/>
    </source>
</evidence>
<comment type="cofactor">
    <cofactor evidence="1">
        <name>Mg(2+)</name>
        <dbReference type="ChEBI" id="CHEBI:18420"/>
    </cofactor>
</comment>
<organism evidence="20 21">
    <name type="scientific">Cylindrobasidium torrendii FP15055 ss-10</name>
    <dbReference type="NCBI Taxonomy" id="1314674"/>
    <lineage>
        <taxon>Eukaryota</taxon>
        <taxon>Fungi</taxon>
        <taxon>Dikarya</taxon>
        <taxon>Basidiomycota</taxon>
        <taxon>Agaricomycotina</taxon>
        <taxon>Agaricomycetes</taxon>
        <taxon>Agaricomycetidae</taxon>
        <taxon>Agaricales</taxon>
        <taxon>Marasmiineae</taxon>
        <taxon>Physalacriaceae</taxon>
        <taxon>Cylindrobasidium</taxon>
    </lineage>
</organism>
<dbReference type="PANTHER" id="PTHR13619">
    <property type="entry name" value="PHOSPHATIDATE CYTIDYLYLTRANSFERASE, MITOCHONDRIAL"/>
    <property type="match status" value="1"/>
</dbReference>